<organism evidence="2 3">
    <name type="scientific">Drechslerella dactyloides</name>
    <name type="common">Nematode-trapping fungus</name>
    <name type="synonym">Arthrobotrys dactyloides</name>
    <dbReference type="NCBI Taxonomy" id="74499"/>
    <lineage>
        <taxon>Eukaryota</taxon>
        <taxon>Fungi</taxon>
        <taxon>Dikarya</taxon>
        <taxon>Ascomycota</taxon>
        <taxon>Pezizomycotina</taxon>
        <taxon>Orbiliomycetes</taxon>
        <taxon>Orbiliales</taxon>
        <taxon>Orbiliaceae</taxon>
        <taxon>Drechslerella</taxon>
    </lineage>
</organism>
<dbReference type="EMBL" id="JAQGDS010000005">
    <property type="protein sequence ID" value="KAJ6260270.1"/>
    <property type="molecule type" value="Genomic_DNA"/>
</dbReference>
<evidence type="ECO:0000313" key="2">
    <source>
        <dbReference type="EMBL" id="KAJ6260270.1"/>
    </source>
</evidence>
<reference evidence="2" key="1">
    <citation type="submission" date="2023-01" db="EMBL/GenBank/DDBJ databases">
        <title>The chitinases involved in constricting ring structure development in the nematode-trapping fungus Drechslerella dactyloides.</title>
        <authorList>
            <person name="Wang R."/>
            <person name="Zhang L."/>
            <person name="Tang P."/>
            <person name="Li S."/>
            <person name="Liang L."/>
        </authorList>
    </citation>
    <scope>NUCLEOTIDE SEQUENCE</scope>
    <source>
        <strain evidence="2">YMF1.00031</strain>
    </source>
</reference>
<protein>
    <submittedName>
        <fullName evidence="2">Uncharacterized protein</fullName>
    </submittedName>
</protein>
<dbReference type="AlphaFoldDB" id="A0AAD6IX11"/>
<gene>
    <name evidence="2" type="ORF">Dda_4494</name>
</gene>
<accession>A0AAD6IX11</accession>
<sequence>MRERQQQQGCQYACEDGIYPAKNHHPNWMEDYFDPLCGKRITAAAIPAAKLYGGRTRGLCATVDATKRAQNVSGSEKVDERNRFPGNTWPGENVLESEYKDEDKLEPGGKNVDGEEEEELKVRFCGRLLLLRQHARALTGPDPGAEGPALDNGVYYLLLLVDGRIVEPSG</sequence>
<comment type="caution">
    <text evidence="2">The sequence shown here is derived from an EMBL/GenBank/DDBJ whole genome shotgun (WGS) entry which is preliminary data.</text>
</comment>
<proteinExistence type="predicted"/>
<feature type="region of interest" description="Disordered" evidence="1">
    <location>
        <begin position="70"/>
        <end position="113"/>
    </location>
</feature>
<evidence type="ECO:0000256" key="1">
    <source>
        <dbReference type="SAM" id="MobiDB-lite"/>
    </source>
</evidence>
<dbReference type="Proteomes" id="UP001221413">
    <property type="component" value="Unassembled WGS sequence"/>
</dbReference>
<feature type="compositionally biased region" description="Basic and acidic residues" evidence="1">
    <location>
        <begin position="97"/>
        <end position="107"/>
    </location>
</feature>
<evidence type="ECO:0000313" key="3">
    <source>
        <dbReference type="Proteomes" id="UP001221413"/>
    </source>
</evidence>
<keyword evidence="3" id="KW-1185">Reference proteome</keyword>
<name>A0AAD6IX11_DREDA</name>